<comment type="caution">
    <text evidence="6">The sequence shown here is derived from an EMBL/GenBank/DDBJ whole genome shotgun (WGS) entry which is preliminary data.</text>
</comment>
<name>A0A5D0MHZ5_9BACT</name>
<organism evidence="6 7">
    <name type="scientific">Candidatus Mcinerneyibacterium aminivorans</name>
    <dbReference type="NCBI Taxonomy" id="2703815"/>
    <lineage>
        <taxon>Bacteria</taxon>
        <taxon>Candidatus Macinerneyibacteriota</taxon>
        <taxon>Candidatus Mcinerneyibacteria</taxon>
        <taxon>Candidatus Mcinerneyibacteriales</taxon>
        <taxon>Candidatus Mcinerneyibacteriaceae</taxon>
        <taxon>Candidatus Mcinerneyibacterium</taxon>
    </lineage>
</organism>
<dbReference type="Proteomes" id="UP000324143">
    <property type="component" value="Unassembled WGS sequence"/>
</dbReference>
<dbReference type="Pfam" id="PF00496">
    <property type="entry name" value="SBP_bac_5"/>
    <property type="match status" value="1"/>
</dbReference>
<evidence type="ECO:0000259" key="5">
    <source>
        <dbReference type="Pfam" id="PF00496"/>
    </source>
</evidence>
<protein>
    <submittedName>
        <fullName evidence="6">Peptide ABC transporter substrate-binding protein</fullName>
    </submittedName>
</protein>
<sequence length="519" mass="59556">MKNLGKILFVFVLVFLLFLVGCKAKKVNKNMIVYGTTESVTDLDPAEAYDFHTWEILYNVYEGLMTYKPGTAELENGLAESYSVNEKGDEYTFKLKEGLKFTDGSAFTAEDVKWSIDRVMRLNGDPAWLVTDFVESVDVVDEYTVRFNLKQPCGFFLKLVATVPYYPVNSNVFPEDKLVTNPSELKGSKLTGLGAYQMVSFKRDEEILLKANPNYFGKTNVDQIVINYFKDPTTMRLAFEKGELDLVYKTLNPSDIRDLLNMEKYNSYKTPGPFIRFLCFETSESVMKDAKARQAVAAMIDRNEICEKVFLNQATPLYSMIPMGMFAHQDSFKNTIGDANIEYANKKLKELGYSKTNPLEFELWYTPSHYGETEVNMAEILKNQIEKSELIKVTPKSAEWSTYLNNFDRKSMGAFLLGWYPDYIDPDNYTAVFAGTTGSASQGIYFSDPQYDRLLKQEKTEVDQQKRKEIFEKLQTLWTEDVPTVPIFQGRLFVFTKKGVTGVKIGTSMTFYYKELKYE</sequence>
<dbReference type="GO" id="GO:0042597">
    <property type="term" value="C:periplasmic space"/>
    <property type="evidence" value="ECO:0007669"/>
    <property type="project" value="UniProtKB-ARBA"/>
</dbReference>
<evidence type="ECO:0000313" key="6">
    <source>
        <dbReference type="EMBL" id="TYB31121.1"/>
    </source>
</evidence>
<dbReference type="Gene3D" id="3.10.105.10">
    <property type="entry name" value="Dipeptide-binding Protein, Domain 3"/>
    <property type="match status" value="1"/>
</dbReference>
<dbReference type="Gene3D" id="3.40.190.10">
    <property type="entry name" value="Periplasmic binding protein-like II"/>
    <property type="match status" value="1"/>
</dbReference>
<evidence type="ECO:0000256" key="3">
    <source>
        <dbReference type="ARBA" id="ARBA00022448"/>
    </source>
</evidence>
<dbReference type="GO" id="GO:1904680">
    <property type="term" value="F:peptide transmembrane transporter activity"/>
    <property type="evidence" value="ECO:0007669"/>
    <property type="project" value="TreeGrafter"/>
</dbReference>
<dbReference type="AlphaFoldDB" id="A0A5D0MHZ5"/>
<gene>
    <name evidence="6" type="ORF">FXF47_05650</name>
</gene>
<dbReference type="EMBL" id="VSIX01000054">
    <property type="protein sequence ID" value="TYB31121.1"/>
    <property type="molecule type" value="Genomic_DNA"/>
</dbReference>
<feature type="domain" description="Solute-binding protein family 5" evidence="5">
    <location>
        <begin position="73"/>
        <end position="439"/>
    </location>
</feature>
<dbReference type="InterPro" id="IPR030678">
    <property type="entry name" value="Peptide/Ni-bd"/>
</dbReference>
<dbReference type="SUPFAM" id="SSF53850">
    <property type="entry name" value="Periplasmic binding protein-like II"/>
    <property type="match status" value="1"/>
</dbReference>
<keyword evidence="7" id="KW-1185">Reference proteome</keyword>
<dbReference type="GO" id="GO:0015833">
    <property type="term" value="P:peptide transport"/>
    <property type="evidence" value="ECO:0007669"/>
    <property type="project" value="TreeGrafter"/>
</dbReference>
<dbReference type="GO" id="GO:0030313">
    <property type="term" value="C:cell envelope"/>
    <property type="evidence" value="ECO:0007669"/>
    <property type="project" value="UniProtKB-SubCell"/>
</dbReference>
<dbReference type="InterPro" id="IPR000914">
    <property type="entry name" value="SBP_5_dom"/>
</dbReference>
<dbReference type="PROSITE" id="PS51257">
    <property type="entry name" value="PROKAR_LIPOPROTEIN"/>
    <property type="match status" value="1"/>
</dbReference>
<comment type="similarity">
    <text evidence="2">Belongs to the bacterial solute-binding protein 5 family.</text>
</comment>
<keyword evidence="4" id="KW-0732">Signal</keyword>
<dbReference type="GO" id="GO:0043190">
    <property type="term" value="C:ATP-binding cassette (ABC) transporter complex"/>
    <property type="evidence" value="ECO:0007669"/>
    <property type="project" value="InterPro"/>
</dbReference>
<accession>A0A5D0MHZ5</accession>
<dbReference type="PANTHER" id="PTHR30290:SF10">
    <property type="entry name" value="PERIPLASMIC OLIGOPEPTIDE-BINDING PROTEIN-RELATED"/>
    <property type="match status" value="1"/>
</dbReference>
<evidence type="ECO:0000256" key="4">
    <source>
        <dbReference type="ARBA" id="ARBA00022729"/>
    </source>
</evidence>
<reference evidence="6" key="1">
    <citation type="submission" date="2019-08" db="EMBL/GenBank/DDBJ databases">
        <title>Genomic characterization of a novel candidate phylum (ARYD3) from a high temperature, high salinity tertiary oil reservoir in north central Oklahoma, USA.</title>
        <authorList>
            <person name="Youssef N.H."/>
            <person name="Yadav A."/>
            <person name="Elshahed M.S."/>
        </authorList>
    </citation>
    <scope>NUCLEOTIDE SEQUENCE [LARGE SCALE GENOMIC DNA]</scope>
    <source>
        <strain evidence="6">ARYD3</strain>
    </source>
</reference>
<dbReference type="PANTHER" id="PTHR30290">
    <property type="entry name" value="PERIPLASMIC BINDING COMPONENT OF ABC TRANSPORTER"/>
    <property type="match status" value="1"/>
</dbReference>
<comment type="subcellular location">
    <subcellularLocation>
        <location evidence="1">Cell envelope</location>
    </subcellularLocation>
</comment>
<dbReference type="PIRSF" id="PIRSF002741">
    <property type="entry name" value="MppA"/>
    <property type="match status" value="1"/>
</dbReference>
<evidence type="ECO:0000256" key="1">
    <source>
        <dbReference type="ARBA" id="ARBA00004196"/>
    </source>
</evidence>
<dbReference type="InterPro" id="IPR039424">
    <property type="entry name" value="SBP_5"/>
</dbReference>
<evidence type="ECO:0000313" key="7">
    <source>
        <dbReference type="Proteomes" id="UP000324143"/>
    </source>
</evidence>
<keyword evidence="3" id="KW-0813">Transport</keyword>
<evidence type="ECO:0000256" key="2">
    <source>
        <dbReference type="ARBA" id="ARBA00005695"/>
    </source>
</evidence>
<proteinExistence type="inferred from homology"/>